<evidence type="ECO:0000313" key="3">
    <source>
        <dbReference type="Proteomes" id="UP001610063"/>
    </source>
</evidence>
<dbReference type="InterPro" id="IPR011659">
    <property type="entry name" value="WD40"/>
</dbReference>
<sequence>MRNLIILGLLGLTACQSAEKTTSKETYRIVYNVWHDRENDDYEVFSMKPDGTDRRNISNWEGVDWVYYAYDHKVYFISDRDTTHRMYFLYEMDAFGQNLRKVSDQRLNDSWLSSRKNGSELIVDPRVPEDSAFHIIDLNGKLVSKLYTNLVYYNDPFFSPDGSEVVFRGATKKFKKESGYLDELYIIGADGSGLRKITEYPKNDTLSEWYQYHAGPPFWEPTRNIITYNSVQDGYSSLFMTDPAGKEPKRITPDTLYAAWHAWSPDGQWITFDGYPREYEGDRDFDIYLMEYETGNISRLTSDSTYQQGPVFVRVKE</sequence>
<dbReference type="Pfam" id="PF07676">
    <property type="entry name" value="PD40"/>
    <property type="match status" value="1"/>
</dbReference>
<name>A0ABW7N9D7_9BACT</name>
<dbReference type="RefSeq" id="WP_395417622.1">
    <property type="nucleotide sequence ID" value="NZ_JBIPKE010000017.1"/>
</dbReference>
<accession>A0ABW7N9D7</accession>
<dbReference type="InterPro" id="IPR011042">
    <property type="entry name" value="6-blade_b-propeller_TolB-like"/>
</dbReference>
<dbReference type="EMBL" id="JBIPKE010000017">
    <property type="protein sequence ID" value="MFH6984235.1"/>
    <property type="molecule type" value="Genomic_DNA"/>
</dbReference>
<keyword evidence="3" id="KW-1185">Reference proteome</keyword>
<reference evidence="2 3" key="1">
    <citation type="journal article" date="2013" name="Int. J. Syst. Evol. Microbiol.">
        <title>Marinoscillum luteum sp. nov., isolated from marine sediment.</title>
        <authorList>
            <person name="Cha I.T."/>
            <person name="Park S.J."/>
            <person name="Kim S.J."/>
            <person name="Kim J.G."/>
            <person name="Jung M.Y."/>
            <person name="Shin K.S."/>
            <person name="Kwon K.K."/>
            <person name="Yang S.H."/>
            <person name="Seo Y.S."/>
            <person name="Rhee S.K."/>
        </authorList>
    </citation>
    <scope>NUCLEOTIDE SEQUENCE [LARGE SCALE GENOMIC DNA]</scope>
    <source>
        <strain evidence="2 3">KCTC 23939</strain>
    </source>
</reference>
<evidence type="ECO:0000256" key="1">
    <source>
        <dbReference type="ARBA" id="ARBA00009820"/>
    </source>
</evidence>
<proteinExistence type="inferred from homology"/>
<protein>
    <submittedName>
        <fullName evidence="2">TolB family protein</fullName>
    </submittedName>
</protein>
<evidence type="ECO:0000313" key="2">
    <source>
        <dbReference type="EMBL" id="MFH6984235.1"/>
    </source>
</evidence>
<dbReference type="SUPFAM" id="SSF69304">
    <property type="entry name" value="Tricorn protease N-terminal domain"/>
    <property type="match status" value="1"/>
</dbReference>
<organism evidence="2 3">
    <name type="scientific">Marinoscillum luteum</name>
    <dbReference type="NCBI Taxonomy" id="861051"/>
    <lineage>
        <taxon>Bacteria</taxon>
        <taxon>Pseudomonadati</taxon>
        <taxon>Bacteroidota</taxon>
        <taxon>Cytophagia</taxon>
        <taxon>Cytophagales</taxon>
        <taxon>Reichenbachiellaceae</taxon>
        <taxon>Marinoscillum</taxon>
    </lineage>
</organism>
<gene>
    <name evidence="2" type="ORF">ACHKAR_12340</name>
</gene>
<dbReference type="Proteomes" id="UP001610063">
    <property type="component" value="Unassembled WGS sequence"/>
</dbReference>
<dbReference type="PROSITE" id="PS51257">
    <property type="entry name" value="PROKAR_LIPOPROTEIN"/>
    <property type="match status" value="1"/>
</dbReference>
<dbReference type="PANTHER" id="PTHR36842:SF1">
    <property type="entry name" value="PROTEIN TOLB"/>
    <property type="match status" value="1"/>
</dbReference>
<comment type="caution">
    <text evidence="2">The sequence shown here is derived from an EMBL/GenBank/DDBJ whole genome shotgun (WGS) entry which is preliminary data.</text>
</comment>
<comment type="similarity">
    <text evidence="1">Belongs to the TolB family.</text>
</comment>
<dbReference type="PANTHER" id="PTHR36842">
    <property type="entry name" value="PROTEIN TOLB HOMOLOG"/>
    <property type="match status" value="1"/>
</dbReference>
<dbReference type="Gene3D" id="2.120.10.30">
    <property type="entry name" value="TolB, C-terminal domain"/>
    <property type="match status" value="3"/>
</dbReference>